<protein>
    <submittedName>
        <fullName evidence="2">Transposase</fullName>
    </submittedName>
</protein>
<name>A0ABT1YGC9_9BACL</name>
<reference evidence="2 3" key="1">
    <citation type="submission" date="2022-08" db="EMBL/GenBank/DDBJ databases">
        <title>Paenibacillus endoradicis sp. nov., Paenibacillus radicibacter sp. nov and Paenibacillus pararadicis sp. nov., three cold-adapted plant growth-promoting bacteria isolated from root of Larix gmelinii in Great Khingan.</title>
        <authorList>
            <person name="Xue H."/>
        </authorList>
    </citation>
    <scope>NUCLEOTIDE SEQUENCE [LARGE SCALE GENOMIC DNA]</scope>
    <source>
        <strain evidence="2 3">N5-1-1-5</strain>
    </source>
</reference>
<dbReference type="Pfam" id="PF04986">
    <property type="entry name" value="Y2_Tnp"/>
    <property type="match status" value="1"/>
</dbReference>
<accession>A0ABT1YGC9</accession>
<proteinExistence type="predicted"/>
<dbReference type="InterPro" id="IPR007069">
    <property type="entry name" value="Transposase_32"/>
</dbReference>
<gene>
    <name evidence="2" type="ORF">NV381_11215</name>
</gene>
<dbReference type="Proteomes" id="UP001300012">
    <property type="component" value="Unassembled WGS sequence"/>
</dbReference>
<sequence>MKHKVIPGIIAGLHMFGSQLNFNPHIHMLVTMGGMKSNGE</sequence>
<keyword evidence="3" id="KW-1185">Reference proteome</keyword>
<feature type="domain" description="Transposase IS801/IS1294" evidence="1">
    <location>
        <begin position="8"/>
        <end position="39"/>
    </location>
</feature>
<evidence type="ECO:0000313" key="3">
    <source>
        <dbReference type="Proteomes" id="UP001300012"/>
    </source>
</evidence>
<dbReference type="EMBL" id="JANQBD010000007">
    <property type="protein sequence ID" value="MCR8631775.1"/>
    <property type="molecule type" value="Genomic_DNA"/>
</dbReference>
<evidence type="ECO:0000313" key="2">
    <source>
        <dbReference type="EMBL" id="MCR8631775.1"/>
    </source>
</evidence>
<evidence type="ECO:0000259" key="1">
    <source>
        <dbReference type="Pfam" id="PF04986"/>
    </source>
</evidence>
<organism evidence="2 3">
    <name type="scientific">Paenibacillus radicis</name>
    <name type="common">ex Xue et al. 2023</name>
    <dbReference type="NCBI Taxonomy" id="2972489"/>
    <lineage>
        <taxon>Bacteria</taxon>
        <taxon>Bacillati</taxon>
        <taxon>Bacillota</taxon>
        <taxon>Bacilli</taxon>
        <taxon>Bacillales</taxon>
        <taxon>Paenibacillaceae</taxon>
        <taxon>Paenibacillus</taxon>
    </lineage>
</organism>
<comment type="caution">
    <text evidence="2">The sequence shown here is derived from an EMBL/GenBank/DDBJ whole genome shotgun (WGS) entry which is preliminary data.</text>
</comment>